<proteinExistence type="inferred from homology"/>
<dbReference type="PANTHER" id="PTHR31232:SF61">
    <property type="entry name" value="S-PROTEIN HOMOLOG"/>
    <property type="match status" value="1"/>
</dbReference>
<organism evidence="7 8">
    <name type="scientific">Handroanthus impetiginosus</name>
    <dbReference type="NCBI Taxonomy" id="429701"/>
    <lineage>
        <taxon>Eukaryota</taxon>
        <taxon>Viridiplantae</taxon>
        <taxon>Streptophyta</taxon>
        <taxon>Embryophyta</taxon>
        <taxon>Tracheophyta</taxon>
        <taxon>Spermatophyta</taxon>
        <taxon>Magnoliopsida</taxon>
        <taxon>eudicotyledons</taxon>
        <taxon>Gunneridae</taxon>
        <taxon>Pentapetalae</taxon>
        <taxon>asterids</taxon>
        <taxon>lamiids</taxon>
        <taxon>Lamiales</taxon>
        <taxon>Bignoniaceae</taxon>
        <taxon>Crescentiina</taxon>
        <taxon>Tabebuia alliance</taxon>
        <taxon>Handroanthus</taxon>
    </lineage>
</organism>
<dbReference type="Pfam" id="PF05938">
    <property type="entry name" value="Self-incomp_S1"/>
    <property type="match status" value="1"/>
</dbReference>
<evidence type="ECO:0000313" key="8">
    <source>
        <dbReference type="Proteomes" id="UP000231279"/>
    </source>
</evidence>
<dbReference type="EMBL" id="NKXS01000415">
    <property type="protein sequence ID" value="PIN24465.1"/>
    <property type="molecule type" value="Genomic_DNA"/>
</dbReference>
<feature type="chain" id="PRO_5025097904" description="S-protein homolog" evidence="6">
    <location>
        <begin position="21"/>
        <end position="135"/>
    </location>
</feature>
<dbReference type="GO" id="GO:0005576">
    <property type="term" value="C:extracellular region"/>
    <property type="evidence" value="ECO:0007669"/>
    <property type="project" value="UniProtKB-SubCell"/>
</dbReference>
<evidence type="ECO:0000256" key="1">
    <source>
        <dbReference type="ARBA" id="ARBA00004613"/>
    </source>
</evidence>
<gene>
    <name evidence="7" type="ORF">CDL12_02816</name>
</gene>
<dbReference type="STRING" id="429701.A0A2G9I3X1"/>
<dbReference type="Proteomes" id="UP000231279">
    <property type="component" value="Unassembled WGS sequence"/>
</dbReference>
<comment type="similarity">
    <text evidence="2 6">Belongs to the plant self-incompatibility (S1) protein family.</text>
</comment>
<keyword evidence="5 6" id="KW-0732">Signal</keyword>
<comment type="subcellular location">
    <subcellularLocation>
        <location evidence="1 6">Secreted</location>
    </subcellularLocation>
</comment>
<keyword evidence="4 6" id="KW-0964">Secreted</keyword>
<comment type="caution">
    <text evidence="7">The sequence shown here is derived from an EMBL/GenBank/DDBJ whole genome shotgun (WGS) entry which is preliminary data.</text>
</comment>
<protein>
    <recommendedName>
        <fullName evidence="6">S-protein homolog</fullName>
    </recommendedName>
</protein>
<dbReference type="PANTHER" id="PTHR31232">
    <property type="match status" value="1"/>
</dbReference>
<evidence type="ECO:0000256" key="6">
    <source>
        <dbReference type="RuleBase" id="RU367044"/>
    </source>
</evidence>
<keyword evidence="3 6" id="KW-0713">Self-incompatibility</keyword>
<dbReference type="OrthoDB" id="876876at2759"/>
<dbReference type="GO" id="GO:0060320">
    <property type="term" value="P:rejection of self pollen"/>
    <property type="evidence" value="ECO:0007669"/>
    <property type="project" value="UniProtKB-KW"/>
</dbReference>
<evidence type="ECO:0000256" key="2">
    <source>
        <dbReference type="ARBA" id="ARBA00005581"/>
    </source>
</evidence>
<sequence length="135" mass="16172">MIKIFLLFLEINILQLFVSGCSPWTWKHEVHITRYLPPNSSSLKLHCASKNDDLGYHTLSKNQDFHWSFCENIIPNTLFFCHLGSKEKAFNAFKTKWTRRAESKHYWLAKSDVIYYYDDLSQTTEIKRFDWETKK</sequence>
<evidence type="ECO:0000313" key="7">
    <source>
        <dbReference type="EMBL" id="PIN24465.1"/>
    </source>
</evidence>
<keyword evidence="8" id="KW-1185">Reference proteome</keyword>
<dbReference type="AlphaFoldDB" id="A0A2G9I3X1"/>
<reference evidence="8" key="1">
    <citation type="journal article" date="2018" name="Gigascience">
        <title>Genome assembly of the Pink Ipe (Handroanthus impetiginosus, Bignoniaceae), a highly valued, ecologically keystone Neotropical timber forest tree.</title>
        <authorList>
            <person name="Silva-Junior O.B."/>
            <person name="Grattapaglia D."/>
            <person name="Novaes E."/>
            <person name="Collevatti R.G."/>
        </authorList>
    </citation>
    <scope>NUCLEOTIDE SEQUENCE [LARGE SCALE GENOMIC DNA]</scope>
    <source>
        <strain evidence="8">cv. UFG-1</strain>
    </source>
</reference>
<evidence type="ECO:0000256" key="3">
    <source>
        <dbReference type="ARBA" id="ARBA00022471"/>
    </source>
</evidence>
<evidence type="ECO:0000256" key="4">
    <source>
        <dbReference type="ARBA" id="ARBA00022525"/>
    </source>
</evidence>
<name>A0A2G9I3X1_9LAMI</name>
<accession>A0A2G9I3X1</accession>
<evidence type="ECO:0000256" key="5">
    <source>
        <dbReference type="ARBA" id="ARBA00022729"/>
    </source>
</evidence>
<dbReference type="PROSITE" id="PS51257">
    <property type="entry name" value="PROKAR_LIPOPROTEIN"/>
    <property type="match status" value="1"/>
</dbReference>
<dbReference type="InterPro" id="IPR010264">
    <property type="entry name" value="Self-incomp_S1"/>
</dbReference>
<feature type="signal peptide" evidence="6">
    <location>
        <begin position="1"/>
        <end position="20"/>
    </location>
</feature>